<accession>A0A0H2MGU5</accession>
<dbReference type="InterPro" id="IPR020904">
    <property type="entry name" value="Sc_DH/Rdtase_CS"/>
</dbReference>
<reference evidence="4 5" key="1">
    <citation type="submission" date="2015-03" db="EMBL/GenBank/DDBJ databases">
        <title>Genome Sequence of Kiloniella spongiae MEBiC09566, isolated from a marine sponge.</title>
        <authorList>
            <person name="Shao Z."/>
            <person name="Wang L."/>
            <person name="Li X."/>
        </authorList>
    </citation>
    <scope>NUCLEOTIDE SEQUENCE [LARGE SCALE GENOMIC DNA]</scope>
    <source>
        <strain evidence="4 5">MEBiC09566</strain>
    </source>
</reference>
<comment type="similarity">
    <text evidence="1 3">Belongs to the short-chain dehydrogenases/reductases (SDR) family.</text>
</comment>
<organism evidence="4 5">
    <name type="scientific">Kiloniella spongiae</name>
    <dbReference type="NCBI Taxonomy" id="1489064"/>
    <lineage>
        <taxon>Bacteria</taxon>
        <taxon>Pseudomonadati</taxon>
        <taxon>Pseudomonadota</taxon>
        <taxon>Alphaproteobacteria</taxon>
        <taxon>Rhodospirillales</taxon>
        <taxon>Kiloniellaceae</taxon>
        <taxon>Kiloniella</taxon>
    </lineage>
</organism>
<comment type="caution">
    <text evidence="4">The sequence shown here is derived from an EMBL/GenBank/DDBJ whole genome shotgun (WGS) entry which is preliminary data.</text>
</comment>
<protein>
    <submittedName>
        <fullName evidence="4">Short-chain dehydrogenase</fullName>
    </submittedName>
</protein>
<dbReference type="Pfam" id="PF00106">
    <property type="entry name" value="adh_short"/>
    <property type="match status" value="1"/>
</dbReference>
<keyword evidence="2" id="KW-0560">Oxidoreductase</keyword>
<dbReference type="PANTHER" id="PTHR44196">
    <property type="entry name" value="DEHYDROGENASE/REDUCTASE SDR FAMILY MEMBER 7B"/>
    <property type="match status" value="1"/>
</dbReference>
<evidence type="ECO:0000256" key="2">
    <source>
        <dbReference type="ARBA" id="ARBA00023002"/>
    </source>
</evidence>
<evidence type="ECO:0000313" key="4">
    <source>
        <dbReference type="EMBL" id="KLN61819.1"/>
    </source>
</evidence>
<dbReference type="PRINTS" id="PR00081">
    <property type="entry name" value="GDHRDH"/>
</dbReference>
<keyword evidence="5" id="KW-1185">Reference proteome</keyword>
<dbReference type="EMBL" id="LAQL01000003">
    <property type="protein sequence ID" value="KLN61819.1"/>
    <property type="molecule type" value="Genomic_DNA"/>
</dbReference>
<dbReference type="RefSeq" id="WP_047763156.1">
    <property type="nucleotide sequence ID" value="NZ_LAQL01000003.1"/>
</dbReference>
<dbReference type="AlphaFoldDB" id="A0A0H2MGU5"/>
<dbReference type="OrthoDB" id="8477999at2"/>
<dbReference type="NCBIfam" id="NF006118">
    <property type="entry name" value="PRK08264.1-4"/>
    <property type="match status" value="1"/>
</dbReference>
<proteinExistence type="inferred from homology"/>
<dbReference type="Gene3D" id="3.40.50.720">
    <property type="entry name" value="NAD(P)-binding Rossmann-like Domain"/>
    <property type="match status" value="1"/>
</dbReference>
<evidence type="ECO:0000313" key="5">
    <source>
        <dbReference type="Proteomes" id="UP000035444"/>
    </source>
</evidence>
<name>A0A0H2MGU5_9PROT</name>
<gene>
    <name evidence="4" type="ORF">WH96_05895</name>
</gene>
<dbReference type="InterPro" id="IPR002347">
    <property type="entry name" value="SDR_fam"/>
</dbReference>
<dbReference type="PRINTS" id="PR00080">
    <property type="entry name" value="SDRFAMILY"/>
</dbReference>
<dbReference type="GO" id="GO:0016491">
    <property type="term" value="F:oxidoreductase activity"/>
    <property type="evidence" value="ECO:0007669"/>
    <property type="project" value="UniProtKB-KW"/>
</dbReference>
<dbReference type="PROSITE" id="PS00061">
    <property type="entry name" value="ADH_SHORT"/>
    <property type="match status" value="1"/>
</dbReference>
<dbReference type="STRING" id="1489064.WH96_05895"/>
<dbReference type="SUPFAM" id="SSF51735">
    <property type="entry name" value="NAD(P)-binding Rossmann-fold domains"/>
    <property type="match status" value="1"/>
</dbReference>
<dbReference type="PANTHER" id="PTHR44196:SF1">
    <property type="entry name" value="DEHYDROGENASE_REDUCTASE SDR FAMILY MEMBER 7B"/>
    <property type="match status" value="1"/>
</dbReference>
<dbReference type="Proteomes" id="UP000035444">
    <property type="component" value="Unassembled WGS sequence"/>
</dbReference>
<evidence type="ECO:0000256" key="3">
    <source>
        <dbReference type="RuleBase" id="RU000363"/>
    </source>
</evidence>
<evidence type="ECO:0000256" key="1">
    <source>
        <dbReference type="ARBA" id="ARBA00006484"/>
    </source>
</evidence>
<dbReference type="InterPro" id="IPR036291">
    <property type="entry name" value="NAD(P)-bd_dom_sf"/>
</dbReference>
<sequence length="246" mass="26103">MSKVKGKVALVTGANRGIGHAFVEEIIAAGASKVYATARDTDRLAGLVKEYEGKVIPVELDVNQPDTIKAIANEFKDVSLLINNAGIARFTSFMTASSLDDARDEMETNYFAPMNMIRAFAPVLKANDGGAIVNISSVAGYLNFPVLGSYSASKAAVHSLTQGVRAELAMQGTHVVGVYPGPIDTDMTAGIALDKTAPNEVAKKVLEAVENGVEDVYPDPMSVDFHAGFLNDPKALEKQVGEMLPE</sequence>
<dbReference type="GO" id="GO:0016020">
    <property type="term" value="C:membrane"/>
    <property type="evidence" value="ECO:0007669"/>
    <property type="project" value="TreeGrafter"/>
</dbReference>